<evidence type="ECO:0000256" key="1">
    <source>
        <dbReference type="SAM" id="Phobius"/>
    </source>
</evidence>
<feature type="transmembrane region" description="Helical" evidence="1">
    <location>
        <begin position="383"/>
        <end position="404"/>
    </location>
</feature>
<feature type="transmembrane region" description="Helical" evidence="1">
    <location>
        <begin position="186"/>
        <end position="208"/>
    </location>
</feature>
<comment type="caution">
    <text evidence="2">The sequence shown here is derived from an EMBL/GenBank/DDBJ whole genome shotgun (WGS) entry which is preliminary data.</text>
</comment>
<keyword evidence="3" id="KW-1185">Reference proteome</keyword>
<proteinExistence type="predicted"/>
<dbReference type="EMBL" id="WHUG01000001">
    <property type="protein sequence ID" value="MQA37016.1"/>
    <property type="molecule type" value="Genomic_DNA"/>
</dbReference>
<keyword evidence="1" id="KW-0812">Transmembrane</keyword>
<keyword evidence="1" id="KW-1133">Transmembrane helix</keyword>
<dbReference type="InterPro" id="IPR005625">
    <property type="entry name" value="PepSY-ass_TM"/>
</dbReference>
<feature type="transmembrane region" description="Helical" evidence="1">
    <location>
        <begin position="477"/>
        <end position="498"/>
    </location>
</feature>
<name>A0A6A7MV70_9BURK</name>
<feature type="transmembrane region" description="Helical" evidence="1">
    <location>
        <begin position="448"/>
        <end position="465"/>
    </location>
</feature>
<organism evidence="2 3">
    <name type="scientific">Rugamonas aquatica</name>
    <dbReference type="NCBI Taxonomy" id="2743357"/>
    <lineage>
        <taxon>Bacteria</taxon>
        <taxon>Pseudomonadati</taxon>
        <taxon>Pseudomonadota</taxon>
        <taxon>Betaproteobacteria</taxon>
        <taxon>Burkholderiales</taxon>
        <taxon>Oxalobacteraceae</taxon>
        <taxon>Telluria group</taxon>
        <taxon>Rugamonas</taxon>
    </lineage>
</organism>
<dbReference type="AlphaFoldDB" id="A0A6A7MV70"/>
<protein>
    <submittedName>
        <fullName evidence="2">PepSY domain-containing protein</fullName>
    </submittedName>
</protein>
<accession>A0A6A7MV70</accession>
<feature type="transmembrane region" description="Helical" evidence="1">
    <location>
        <begin position="12"/>
        <end position="32"/>
    </location>
</feature>
<feature type="transmembrane region" description="Helical" evidence="1">
    <location>
        <begin position="424"/>
        <end position="441"/>
    </location>
</feature>
<dbReference type="Proteomes" id="UP000440498">
    <property type="component" value="Unassembled WGS sequence"/>
</dbReference>
<evidence type="ECO:0000313" key="2">
    <source>
        <dbReference type="EMBL" id="MQA37016.1"/>
    </source>
</evidence>
<reference evidence="2 3" key="1">
    <citation type="submission" date="2019-10" db="EMBL/GenBank/DDBJ databases">
        <title>Two novel species isolated from a subtropical stream in China.</title>
        <authorList>
            <person name="Lu H."/>
        </authorList>
    </citation>
    <scope>NUCLEOTIDE SEQUENCE [LARGE SCALE GENOMIC DNA]</scope>
    <source>
        <strain evidence="2 3">FT29W</strain>
    </source>
</reference>
<evidence type="ECO:0000313" key="3">
    <source>
        <dbReference type="Proteomes" id="UP000440498"/>
    </source>
</evidence>
<dbReference type="Pfam" id="PF03929">
    <property type="entry name" value="PepSY_TM"/>
    <property type="match status" value="1"/>
</dbReference>
<dbReference type="PANTHER" id="PTHR34219:SF9">
    <property type="entry name" value="IRON-REGULATED INNER MEMBRANE PROTEIN"/>
    <property type="match status" value="1"/>
</dbReference>
<gene>
    <name evidence="2" type="ORF">GEV02_02540</name>
</gene>
<sequence>MIRVYKSVHTWTGIVCGFLLFIAFYAGALTMFEEPLSRWSSPPSRPALSSLDRSAALIGDTLAACPDARKDFTLHLRDDEQVPARITWTKGRGDRQPWTADYGADDALRIEQAAPSGMAQFIDHLHRTGGLPGNAEVAEFIMGLISLLYAVALVSGTIIVLPSLVKDFFALRVGKNLKRMWLDAHNAIGIASLPFHIVIAVTAIIFGLHDKIYDIQEKLVYNGNMAEIMKASSPNSAVKPDKHPAPMLPPQVLLARLHDYAPHFEPAAMQYRAPGTAGATVRISGADPRFMLRREGFLLMSPVSGEIVDTSYFPGTQNSWTAPVSAAFSLHFGTFGGEPVRWAYFALGLGGAVLFYTGNLLWIETRRKNARGDGPVLQRRAAYWLSAATVGVCVGSIAGMSVTIAAAKLLHGHVERLNDWHMPLYYATFVLCCGWAFWRGAARAGAELSWFAAAATLAIPAATLWRLMGSGPAWDHAAGIDIAAVCGALALAVIAMAARRRQREGIVASVWAPT</sequence>
<dbReference type="PANTHER" id="PTHR34219">
    <property type="entry name" value="IRON-REGULATED INNER MEMBRANE PROTEIN-RELATED"/>
    <property type="match status" value="1"/>
</dbReference>
<keyword evidence="1" id="KW-0472">Membrane</keyword>
<feature type="transmembrane region" description="Helical" evidence="1">
    <location>
        <begin position="342"/>
        <end position="362"/>
    </location>
</feature>
<feature type="transmembrane region" description="Helical" evidence="1">
    <location>
        <begin position="140"/>
        <end position="165"/>
    </location>
</feature>